<dbReference type="EMBL" id="BAABAZ010000004">
    <property type="protein sequence ID" value="GAA4283776.1"/>
    <property type="molecule type" value="Genomic_DNA"/>
</dbReference>
<accession>A0ABP8EIJ4</accession>
<evidence type="ECO:0000313" key="7">
    <source>
        <dbReference type="EMBL" id="GAA4283776.1"/>
    </source>
</evidence>
<evidence type="ECO:0000256" key="6">
    <source>
        <dbReference type="ARBA" id="ARBA00023033"/>
    </source>
</evidence>
<evidence type="ECO:0000256" key="1">
    <source>
        <dbReference type="ARBA" id="ARBA00001974"/>
    </source>
</evidence>
<dbReference type="Pfam" id="PF13450">
    <property type="entry name" value="NAD_binding_8"/>
    <property type="match status" value="1"/>
</dbReference>
<dbReference type="Pfam" id="PF00743">
    <property type="entry name" value="FMO-like"/>
    <property type="match status" value="1"/>
</dbReference>
<dbReference type="InterPro" id="IPR051820">
    <property type="entry name" value="FAD-binding_MO"/>
</dbReference>
<evidence type="ECO:0000256" key="2">
    <source>
        <dbReference type="ARBA" id="ARBA00010139"/>
    </source>
</evidence>
<dbReference type="PANTHER" id="PTHR43872:SF1">
    <property type="entry name" value="MONOOXYGENASE, PUTATIVE (AFU_ORTHOLOGUE AFUA_8G02570)-RELATED"/>
    <property type="match status" value="1"/>
</dbReference>
<protein>
    <submittedName>
        <fullName evidence="7">NAD(P)/FAD-dependent oxidoreductase</fullName>
    </submittedName>
</protein>
<organism evidence="7 8">
    <name type="scientific">Brevibacterium daeguense</name>
    <dbReference type="NCBI Taxonomy" id="909936"/>
    <lineage>
        <taxon>Bacteria</taxon>
        <taxon>Bacillati</taxon>
        <taxon>Actinomycetota</taxon>
        <taxon>Actinomycetes</taxon>
        <taxon>Micrococcales</taxon>
        <taxon>Brevibacteriaceae</taxon>
        <taxon>Brevibacterium</taxon>
    </lineage>
</organism>
<dbReference type="Proteomes" id="UP001501586">
    <property type="component" value="Unassembled WGS sequence"/>
</dbReference>
<keyword evidence="3" id="KW-0285">Flavoprotein</keyword>
<dbReference type="RefSeq" id="WP_236863863.1">
    <property type="nucleotide sequence ID" value="NZ_BAABAZ010000004.1"/>
</dbReference>
<dbReference type="InterPro" id="IPR020946">
    <property type="entry name" value="Flavin_mOase-like"/>
</dbReference>
<sequence length="502" mass="56939">MTQNPTMELQRDADGPATEHFDVLIVGAGVSGIGAAHHLRTNFPDRTFAMLEAQESFGGTWLTHRYPGARSDSDLFTYGYRHKPWTGPSIADGASIREYLESVIDEDGLADHIRYGHRVTGLEWSSPTSTWTATVVRGDTGQTLRITASFLWMCHGYYDHETSYRPHWPDEDRYEGVLLHPQHWPEDLDYAGKRVLIIGSGSTATTLAPALARDAEHVTMLQRSPSYYYIAPKVHELAEALAPLKLPDDWMHEILRRQYIHQTDAIVTLCRENPEEARELVIESIRPHVPADVDFDRHFSPRYRPWQQRVVSIPDGDFFEQMQAGNLSVETDTIERFTESGVQISSGEVLDADIVVAATGLNMASFANIPFCVDGEPVDFSNRITWRGIMISGIPNMAFALGYFRYSWTLRVDIVNDLVTRILGRMAEAGADVVTPTVNPEDDGMAMRPWVDPENVSAGYMVRALDRLYKQSDRDPWRQMFEYDYERELFPIVDLDDGLRFS</sequence>
<proteinExistence type="inferred from homology"/>
<comment type="caution">
    <text evidence="7">The sequence shown here is derived from an EMBL/GenBank/DDBJ whole genome shotgun (WGS) entry which is preliminary data.</text>
</comment>
<dbReference type="PANTHER" id="PTHR43872">
    <property type="entry name" value="MONOOXYGENASE, PUTATIVE (AFU_ORTHOLOGUE AFUA_8G02570)-RELATED"/>
    <property type="match status" value="1"/>
</dbReference>
<dbReference type="InterPro" id="IPR036188">
    <property type="entry name" value="FAD/NAD-bd_sf"/>
</dbReference>
<comment type="similarity">
    <text evidence="2">Belongs to the FAD-binding monooxygenase family.</text>
</comment>
<comment type="cofactor">
    <cofactor evidence="1">
        <name>FAD</name>
        <dbReference type="ChEBI" id="CHEBI:57692"/>
    </cofactor>
</comment>
<evidence type="ECO:0000256" key="5">
    <source>
        <dbReference type="ARBA" id="ARBA00023002"/>
    </source>
</evidence>
<keyword evidence="4" id="KW-0274">FAD</keyword>
<keyword evidence="5" id="KW-0560">Oxidoreductase</keyword>
<evidence type="ECO:0000256" key="3">
    <source>
        <dbReference type="ARBA" id="ARBA00022630"/>
    </source>
</evidence>
<gene>
    <name evidence="7" type="ORF">GCM10022261_13070</name>
</gene>
<reference evidence="8" key="1">
    <citation type="journal article" date="2019" name="Int. J. Syst. Evol. Microbiol.">
        <title>The Global Catalogue of Microorganisms (GCM) 10K type strain sequencing project: providing services to taxonomists for standard genome sequencing and annotation.</title>
        <authorList>
            <consortium name="The Broad Institute Genomics Platform"/>
            <consortium name="The Broad Institute Genome Sequencing Center for Infectious Disease"/>
            <person name="Wu L."/>
            <person name="Ma J."/>
        </authorList>
    </citation>
    <scope>NUCLEOTIDE SEQUENCE [LARGE SCALE GENOMIC DNA]</scope>
    <source>
        <strain evidence="8">JCM 17458</strain>
    </source>
</reference>
<dbReference type="Gene3D" id="3.50.50.60">
    <property type="entry name" value="FAD/NAD(P)-binding domain"/>
    <property type="match status" value="1"/>
</dbReference>
<dbReference type="SUPFAM" id="SSF51905">
    <property type="entry name" value="FAD/NAD(P)-binding domain"/>
    <property type="match status" value="1"/>
</dbReference>
<evidence type="ECO:0000313" key="8">
    <source>
        <dbReference type="Proteomes" id="UP001501586"/>
    </source>
</evidence>
<name>A0ABP8EIJ4_9MICO</name>
<keyword evidence="8" id="KW-1185">Reference proteome</keyword>
<keyword evidence="6" id="KW-0503">Monooxygenase</keyword>
<evidence type="ECO:0000256" key="4">
    <source>
        <dbReference type="ARBA" id="ARBA00022827"/>
    </source>
</evidence>